<keyword evidence="1" id="KW-1015">Disulfide bond</keyword>
<keyword evidence="5" id="KW-1185">Reference proteome</keyword>
<evidence type="ECO:0000259" key="3">
    <source>
        <dbReference type="Pfam" id="PF01562"/>
    </source>
</evidence>
<dbReference type="PANTHER" id="PTHR11905:SF256">
    <property type="entry name" value="PEPTIDASE M12B DOMAIN-CONTAINING PROTEIN"/>
    <property type="match status" value="1"/>
</dbReference>
<protein>
    <recommendedName>
        <fullName evidence="3">Peptidase M12B propeptide domain-containing protein</fullName>
    </recommendedName>
</protein>
<accession>A0A9X0A494</accession>
<dbReference type="EMBL" id="MU825400">
    <property type="protein sequence ID" value="KAJ7392768.1"/>
    <property type="molecule type" value="Genomic_DNA"/>
</dbReference>
<gene>
    <name evidence="4" type="ORF">OS493_010423</name>
</gene>
<evidence type="ECO:0000256" key="1">
    <source>
        <dbReference type="ARBA" id="ARBA00023157"/>
    </source>
</evidence>
<reference evidence="4" key="1">
    <citation type="submission" date="2023-01" db="EMBL/GenBank/DDBJ databases">
        <title>Genome assembly of the deep-sea coral Lophelia pertusa.</title>
        <authorList>
            <person name="Herrera S."/>
            <person name="Cordes E."/>
        </authorList>
    </citation>
    <scope>NUCLEOTIDE SEQUENCE</scope>
    <source>
        <strain evidence="4">USNM1676648</strain>
        <tissue evidence="4">Polyp</tissue>
    </source>
</reference>
<dbReference type="InterPro" id="IPR002870">
    <property type="entry name" value="Peptidase_M12B_N"/>
</dbReference>
<feature type="signal peptide" evidence="2">
    <location>
        <begin position="1"/>
        <end position="25"/>
    </location>
</feature>
<dbReference type="Pfam" id="PF01562">
    <property type="entry name" value="Pep_M12B_propep"/>
    <property type="match status" value="1"/>
</dbReference>
<proteinExistence type="predicted"/>
<dbReference type="PANTHER" id="PTHR11905">
    <property type="entry name" value="ADAM A DISINTEGRIN AND METALLOPROTEASE DOMAIN"/>
    <property type="match status" value="1"/>
</dbReference>
<comment type="caution">
    <text evidence="4">The sequence shown here is derived from an EMBL/GenBank/DDBJ whole genome shotgun (WGS) entry which is preliminary data.</text>
</comment>
<feature type="chain" id="PRO_5040743762" description="Peptidase M12B propeptide domain-containing protein" evidence="2">
    <location>
        <begin position="26"/>
        <end position="183"/>
    </location>
</feature>
<sequence>MHCPVCIWSVLVSLTLLKYPDAVIARESKQNLHHHMTKREIEYYFGVSDHSEIPEYDVRTPHQTDVNGRTLPRFRRRRSVDHPDVLHYNLHAFDSKLQLRLKRNLNLMAPNLVIERHNREGVVTTHPAPRNKYYLGKVKSDPDSLVALRSDRGLTGMIRTSGDTLFVQPLPLHLAKAREKKPR</sequence>
<keyword evidence="2" id="KW-0732">Signal</keyword>
<dbReference type="OrthoDB" id="5982714at2759"/>
<evidence type="ECO:0000256" key="2">
    <source>
        <dbReference type="SAM" id="SignalP"/>
    </source>
</evidence>
<evidence type="ECO:0000313" key="5">
    <source>
        <dbReference type="Proteomes" id="UP001163046"/>
    </source>
</evidence>
<evidence type="ECO:0000313" key="4">
    <source>
        <dbReference type="EMBL" id="KAJ7392768.1"/>
    </source>
</evidence>
<name>A0A9X0A494_9CNID</name>
<dbReference type="AlphaFoldDB" id="A0A9X0A494"/>
<feature type="domain" description="Peptidase M12B propeptide" evidence="3">
    <location>
        <begin position="59"/>
        <end position="139"/>
    </location>
</feature>
<organism evidence="4 5">
    <name type="scientific">Desmophyllum pertusum</name>
    <dbReference type="NCBI Taxonomy" id="174260"/>
    <lineage>
        <taxon>Eukaryota</taxon>
        <taxon>Metazoa</taxon>
        <taxon>Cnidaria</taxon>
        <taxon>Anthozoa</taxon>
        <taxon>Hexacorallia</taxon>
        <taxon>Scleractinia</taxon>
        <taxon>Caryophylliina</taxon>
        <taxon>Caryophylliidae</taxon>
        <taxon>Desmophyllum</taxon>
    </lineage>
</organism>
<dbReference type="Proteomes" id="UP001163046">
    <property type="component" value="Unassembled WGS sequence"/>
</dbReference>